<sequence>MVRTSCDGLLCCSSIPDKDVYYVFNPMTGDYKILPRSRVRPVTQFHPDSEAALMGLACNLSTQKFNVVLAPHHRAFGHTPDGIFMFLVFDSESKWKKNQVVFVNRALHWLTGSSSSCVVALDLDADVWRRMLLPDGVNEGSGNRAYLLELDGCLSVIQISDTWMNTWVLKSCEKEEWSLVDRVSLRCVRGLLPGIIPICQNGEFVFLATQKHVLLYHRKTLKAYGVLHLAQSTSNDASYSFIVLSFIWKLHFSLVYICRQVPCE</sequence>
<dbReference type="NCBIfam" id="TIGR01640">
    <property type="entry name" value="F_box_assoc_1"/>
    <property type="match status" value="1"/>
</dbReference>
<dbReference type="AlphaFoldDB" id="W9RV23"/>
<reference evidence="2" key="1">
    <citation type="submission" date="2013-01" db="EMBL/GenBank/DDBJ databases">
        <title>Draft Genome Sequence of a Mulberry Tree, Morus notabilis C.K. Schneid.</title>
        <authorList>
            <person name="He N."/>
            <person name="Zhao S."/>
        </authorList>
    </citation>
    <scope>NUCLEOTIDE SEQUENCE</scope>
</reference>
<dbReference type="EMBL" id="KE345147">
    <property type="protein sequence ID" value="EXB94366.1"/>
    <property type="molecule type" value="Genomic_DNA"/>
</dbReference>
<evidence type="ECO:0000313" key="1">
    <source>
        <dbReference type="EMBL" id="EXB94366.1"/>
    </source>
</evidence>
<dbReference type="Proteomes" id="UP000030645">
    <property type="component" value="Unassembled WGS sequence"/>
</dbReference>
<gene>
    <name evidence="1" type="ORF">L484_005960</name>
</gene>
<proteinExistence type="predicted"/>
<dbReference type="InterPro" id="IPR050796">
    <property type="entry name" value="SCF_F-box_component"/>
</dbReference>
<organism evidence="1 2">
    <name type="scientific">Morus notabilis</name>
    <dbReference type="NCBI Taxonomy" id="981085"/>
    <lineage>
        <taxon>Eukaryota</taxon>
        <taxon>Viridiplantae</taxon>
        <taxon>Streptophyta</taxon>
        <taxon>Embryophyta</taxon>
        <taxon>Tracheophyta</taxon>
        <taxon>Spermatophyta</taxon>
        <taxon>Magnoliopsida</taxon>
        <taxon>eudicotyledons</taxon>
        <taxon>Gunneridae</taxon>
        <taxon>Pentapetalae</taxon>
        <taxon>rosids</taxon>
        <taxon>fabids</taxon>
        <taxon>Rosales</taxon>
        <taxon>Moraceae</taxon>
        <taxon>Moreae</taxon>
        <taxon>Morus</taxon>
    </lineage>
</organism>
<accession>W9RV23</accession>
<keyword evidence="2" id="KW-1185">Reference proteome</keyword>
<name>W9RV23_9ROSA</name>
<dbReference type="InterPro" id="IPR017451">
    <property type="entry name" value="F-box-assoc_interact_dom"/>
</dbReference>
<dbReference type="PANTHER" id="PTHR31672:SF2">
    <property type="entry name" value="F-BOX DOMAIN-CONTAINING PROTEIN"/>
    <property type="match status" value="1"/>
</dbReference>
<dbReference type="PANTHER" id="PTHR31672">
    <property type="entry name" value="BNACNNG10540D PROTEIN"/>
    <property type="match status" value="1"/>
</dbReference>
<dbReference type="STRING" id="981085.W9RV23"/>
<protein>
    <recommendedName>
        <fullName evidence="3">F-box associated domain-containing protein</fullName>
    </recommendedName>
</protein>
<evidence type="ECO:0008006" key="3">
    <source>
        <dbReference type="Google" id="ProtNLM"/>
    </source>
</evidence>
<dbReference type="eggNOG" id="ENOG502QW52">
    <property type="taxonomic scope" value="Eukaryota"/>
</dbReference>
<evidence type="ECO:0000313" key="2">
    <source>
        <dbReference type="Proteomes" id="UP000030645"/>
    </source>
</evidence>